<name>W5TSQ9_9NOCA</name>
<dbReference type="HOGENOM" id="CLU_1203822_0_0_11"/>
<keyword evidence="3" id="KW-1185">Reference proteome</keyword>
<dbReference type="EMBL" id="CP006850">
    <property type="protein sequence ID" value="AHH22355.1"/>
    <property type="molecule type" value="Genomic_DNA"/>
</dbReference>
<accession>W5TSQ9</accession>
<sequence length="230" mass="23666">MAPQSAQSRTAGQILQHTAIVLAGMASIGLTVAAGTYVVNQIGDTGLPAVIHPGEADTPNPPAPEALHPAAEAPRTPSATARWDLAADSRPLPVVVAGPVAAEQDSAPPPPPAPAYAANTVQSDGVGGRLNLSEDTYLGANLSRTQQHSLTVRLDTNLPAAFGTTESPQAESDATSGVTEFRTDVDVHSGEFSVAMTDPLLGRHDMQVQRHTQPGAVDSEHPQLTDSGQA</sequence>
<dbReference type="AlphaFoldDB" id="W5TSQ9"/>
<evidence type="ECO:0000313" key="3">
    <source>
        <dbReference type="Proteomes" id="UP000019150"/>
    </source>
</evidence>
<organism evidence="2 3">
    <name type="scientific">Nocardia nova SH22a</name>
    <dbReference type="NCBI Taxonomy" id="1415166"/>
    <lineage>
        <taxon>Bacteria</taxon>
        <taxon>Bacillati</taxon>
        <taxon>Actinomycetota</taxon>
        <taxon>Actinomycetes</taxon>
        <taxon>Mycobacteriales</taxon>
        <taxon>Nocardiaceae</taxon>
        <taxon>Nocardia</taxon>
    </lineage>
</organism>
<protein>
    <submittedName>
        <fullName evidence="2">Uncharacterized protein</fullName>
    </submittedName>
</protein>
<feature type="compositionally biased region" description="Low complexity" evidence="1">
    <location>
        <begin position="65"/>
        <end position="74"/>
    </location>
</feature>
<evidence type="ECO:0000313" key="2">
    <source>
        <dbReference type="EMBL" id="AHH22355.1"/>
    </source>
</evidence>
<dbReference type="PATRIC" id="fig|1415166.3.peg.7799"/>
<evidence type="ECO:0000256" key="1">
    <source>
        <dbReference type="SAM" id="MobiDB-lite"/>
    </source>
</evidence>
<proteinExistence type="predicted"/>
<dbReference type="KEGG" id="nno:NONO_c76000"/>
<dbReference type="OrthoDB" id="4569792at2"/>
<dbReference type="RefSeq" id="WP_025353621.1">
    <property type="nucleotide sequence ID" value="NZ_CP006850.1"/>
</dbReference>
<reference evidence="2 3" key="1">
    <citation type="journal article" date="2014" name="Appl. Environ. Microbiol.">
        <title>Insights into the Microbial Degradation of Rubber and Gutta-Percha by Analysis of the Complete Genome of Nocardia nova SH22a.</title>
        <authorList>
            <person name="Luo Q."/>
            <person name="Hiessl S."/>
            <person name="Poehlein A."/>
            <person name="Daniel R."/>
            <person name="Steinbuchel A."/>
        </authorList>
    </citation>
    <scope>NUCLEOTIDE SEQUENCE [LARGE SCALE GENOMIC DNA]</scope>
    <source>
        <strain evidence="2">SH22a</strain>
    </source>
</reference>
<dbReference type="STRING" id="1415166.NONO_c76000"/>
<gene>
    <name evidence="2" type="ORF">NONO_c76000</name>
</gene>
<dbReference type="Proteomes" id="UP000019150">
    <property type="component" value="Chromosome"/>
</dbReference>
<dbReference type="eggNOG" id="ENOG50314NK">
    <property type="taxonomic scope" value="Bacteria"/>
</dbReference>
<feature type="region of interest" description="Disordered" evidence="1">
    <location>
        <begin position="202"/>
        <end position="230"/>
    </location>
</feature>
<feature type="region of interest" description="Disordered" evidence="1">
    <location>
        <begin position="50"/>
        <end position="78"/>
    </location>
</feature>